<feature type="domain" description="ABC transporter" evidence="6">
    <location>
        <begin position="1"/>
        <end position="240"/>
    </location>
</feature>
<dbReference type="InterPro" id="IPR003439">
    <property type="entry name" value="ABC_transporter-like_ATP-bd"/>
</dbReference>
<dbReference type="Pfam" id="PF00005">
    <property type="entry name" value="ABC_tran"/>
    <property type="match status" value="1"/>
</dbReference>
<dbReference type="Proteomes" id="UP001156140">
    <property type="component" value="Unassembled WGS sequence"/>
</dbReference>
<sequence>MPGDLLSRNKPVLRAVDGVDLEIRRGETLGLVGESGCGKSTLARTLIRLYEPTAGQMLFEGEDIAHMPERALAPFRRRMQMIFQDPYASLNGRMTVRDLIGEPLEIAKVGTAESRARRVDELLERVGLTRDHGMRFPHEFSGGQRQRIGIARAIALNPELVICDEPISALDVSIQAQVVNMLEDLQEELGLTYLFITHDLSMVRHISDRIGVMYLGKIVELAPNEALYRAPAHPYTQALLASIPVADPEARRDVTPMAGEIPSPINLPSGCRFRTRCPFATALCAEREPELRELGDGHAAACHYAEDIQSKQIPLSA</sequence>
<evidence type="ECO:0000256" key="5">
    <source>
        <dbReference type="ARBA" id="ARBA00022840"/>
    </source>
</evidence>
<dbReference type="InterPro" id="IPR050319">
    <property type="entry name" value="ABC_transp_ATP-bind"/>
</dbReference>
<dbReference type="GO" id="GO:0015833">
    <property type="term" value="P:peptide transport"/>
    <property type="evidence" value="ECO:0007669"/>
    <property type="project" value="InterPro"/>
</dbReference>
<proteinExistence type="inferred from homology"/>
<dbReference type="FunFam" id="3.40.50.300:FF:000016">
    <property type="entry name" value="Oligopeptide ABC transporter ATP-binding component"/>
    <property type="match status" value="1"/>
</dbReference>
<organism evidence="7 8">
    <name type="scientific">Paradevosia shaoguanensis</name>
    <dbReference type="NCBI Taxonomy" id="1335043"/>
    <lineage>
        <taxon>Bacteria</taxon>
        <taxon>Pseudomonadati</taxon>
        <taxon>Pseudomonadota</taxon>
        <taxon>Alphaproteobacteria</taxon>
        <taxon>Hyphomicrobiales</taxon>
        <taxon>Devosiaceae</taxon>
        <taxon>Paradevosia</taxon>
    </lineage>
</organism>
<evidence type="ECO:0000313" key="8">
    <source>
        <dbReference type="Proteomes" id="UP001156140"/>
    </source>
</evidence>
<dbReference type="SUPFAM" id="SSF52540">
    <property type="entry name" value="P-loop containing nucleoside triphosphate hydrolases"/>
    <property type="match status" value="1"/>
</dbReference>
<dbReference type="Pfam" id="PF08352">
    <property type="entry name" value="oligo_HPY"/>
    <property type="match status" value="1"/>
</dbReference>
<evidence type="ECO:0000256" key="1">
    <source>
        <dbReference type="ARBA" id="ARBA00004417"/>
    </source>
</evidence>
<comment type="caution">
    <text evidence="7">The sequence shown here is derived from an EMBL/GenBank/DDBJ whole genome shotgun (WGS) entry which is preliminary data.</text>
</comment>
<evidence type="ECO:0000259" key="6">
    <source>
        <dbReference type="PROSITE" id="PS50893"/>
    </source>
</evidence>
<dbReference type="NCBIfam" id="TIGR01727">
    <property type="entry name" value="oligo_HPY"/>
    <property type="match status" value="1"/>
</dbReference>
<dbReference type="GO" id="GO:0055085">
    <property type="term" value="P:transmembrane transport"/>
    <property type="evidence" value="ECO:0007669"/>
    <property type="project" value="UniProtKB-ARBA"/>
</dbReference>
<name>A0AA41U9U1_9HYPH</name>
<dbReference type="InterPro" id="IPR013563">
    <property type="entry name" value="Oligopep_ABC_C"/>
</dbReference>
<keyword evidence="3" id="KW-0813">Transport</keyword>
<dbReference type="GO" id="GO:0016887">
    <property type="term" value="F:ATP hydrolysis activity"/>
    <property type="evidence" value="ECO:0007669"/>
    <property type="project" value="InterPro"/>
</dbReference>
<accession>A0AA41U9U1</accession>
<reference evidence="7" key="1">
    <citation type="submission" date="2022-03" db="EMBL/GenBank/DDBJ databases">
        <title>The complete genome sequence of a Methyloterrigena soli.</title>
        <authorList>
            <person name="Zi Z."/>
        </authorList>
    </citation>
    <scope>NUCLEOTIDE SEQUENCE</scope>
    <source>
        <strain evidence="7">M48</strain>
    </source>
</reference>
<gene>
    <name evidence="7" type="ORF">ML536_02315</name>
</gene>
<dbReference type="PANTHER" id="PTHR43776:SF7">
    <property type="entry name" value="D,D-DIPEPTIDE TRANSPORT ATP-BINDING PROTEIN DDPF-RELATED"/>
    <property type="match status" value="1"/>
</dbReference>
<keyword evidence="8" id="KW-1185">Reference proteome</keyword>
<comment type="similarity">
    <text evidence="2">Belongs to the ABC transporter superfamily.</text>
</comment>
<dbReference type="Gene3D" id="3.40.50.300">
    <property type="entry name" value="P-loop containing nucleotide triphosphate hydrolases"/>
    <property type="match status" value="1"/>
</dbReference>
<keyword evidence="4" id="KW-0547">Nucleotide-binding</keyword>
<dbReference type="PANTHER" id="PTHR43776">
    <property type="entry name" value="TRANSPORT ATP-BINDING PROTEIN"/>
    <property type="match status" value="1"/>
</dbReference>
<evidence type="ECO:0000256" key="4">
    <source>
        <dbReference type="ARBA" id="ARBA00022741"/>
    </source>
</evidence>
<comment type="subcellular location">
    <subcellularLocation>
        <location evidence="1">Cell inner membrane</location>
        <topology evidence="1">Peripheral membrane protein</topology>
    </subcellularLocation>
</comment>
<dbReference type="InterPro" id="IPR003593">
    <property type="entry name" value="AAA+_ATPase"/>
</dbReference>
<keyword evidence="5 7" id="KW-0067">ATP-binding</keyword>
<dbReference type="CDD" id="cd03257">
    <property type="entry name" value="ABC_NikE_OppD_transporters"/>
    <property type="match status" value="1"/>
</dbReference>
<dbReference type="PROSITE" id="PS50893">
    <property type="entry name" value="ABC_TRANSPORTER_2"/>
    <property type="match status" value="1"/>
</dbReference>
<evidence type="ECO:0000313" key="7">
    <source>
        <dbReference type="EMBL" id="MCI0125653.1"/>
    </source>
</evidence>
<dbReference type="SMART" id="SM00382">
    <property type="entry name" value="AAA"/>
    <property type="match status" value="1"/>
</dbReference>
<dbReference type="InterPro" id="IPR027417">
    <property type="entry name" value="P-loop_NTPase"/>
</dbReference>
<dbReference type="GO" id="GO:0005886">
    <property type="term" value="C:plasma membrane"/>
    <property type="evidence" value="ECO:0007669"/>
    <property type="project" value="UniProtKB-SubCell"/>
</dbReference>
<dbReference type="GO" id="GO:0005524">
    <property type="term" value="F:ATP binding"/>
    <property type="evidence" value="ECO:0007669"/>
    <property type="project" value="UniProtKB-KW"/>
</dbReference>
<dbReference type="InterPro" id="IPR017871">
    <property type="entry name" value="ABC_transporter-like_CS"/>
</dbReference>
<dbReference type="EMBL" id="JALAZD010000001">
    <property type="protein sequence ID" value="MCI0125653.1"/>
    <property type="molecule type" value="Genomic_DNA"/>
</dbReference>
<protein>
    <submittedName>
        <fullName evidence="7">ABC transporter ATP-binding protein</fullName>
    </submittedName>
</protein>
<dbReference type="AlphaFoldDB" id="A0AA41U9U1"/>
<evidence type="ECO:0000256" key="2">
    <source>
        <dbReference type="ARBA" id="ARBA00005417"/>
    </source>
</evidence>
<dbReference type="PROSITE" id="PS00211">
    <property type="entry name" value="ABC_TRANSPORTER_1"/>
    <property type="match status" value="1"/>
</dbReference>
<evidence type="ECO:0000256" key="3">
    <source>
        <dbReference type="ARBA" id="ARBA00022448"/>
    </source>
</evidence>